<keyword evidence="3 10" id="KW-0813">Transport</keyword>
<dbReference type="STRING" id="589924.Ferp_0893"/>
<evidence type="ECO:0000256" key="9">
    <source>
        <dbReference type="ARBA" id="ARBA00023014"/>
    </source>
</evidence>
<dbReference type="PRINTS" id="PR00352">
    <property type="entry name" value="3FE4SFRDOXIN"/>
</dbReference>
<evidence type="ECO:0000256" key="1">
    <source>
        <dbReference type="ARBA" id="ARBA00001966"/>
    </source>
</evidence>
<dbReference type="HOGENOM" id="CLU_139698_1_1_2"/>
<dbReference type="Proteomes" id="UP000002613">
    <property type="component" value="Chromosome"/>
</dbReference>
<keyword evidence="12" id="KW-0670">Pyruvate</keyword>
<evidence type="ECO:0000256" key="8">
    <source>
        <dbReference type="ARBA" id="ARBA00023004"/>
    </source>
</evidence>
<keyword evidence="9 10" id="KW-0411">Iron-sulfur</keyword>
<feature type="domain" description="4Fe-4S ferredoxin-type" evidence="11">
    <location>
        <begin position="27"/>
        <end position="56"/>
    </location>
</feature>
<keyword evidence="7 10" id="KW-0249">Electron transport</keyword>
<evidence type="ECO:0000256" key="3">
    <source>
        <dbReference type="ARBA" id="ARBA00022448"/>
    </source>
</evidence>
<name>D3RX48_FERPA</name>
<dbReference type="GO" id="GO:0005506">
    <property type="term" value="F:iron ion binding"/>
    <property type="evidence" value="ECO:0007669"/>
    <property type="project" value="UniProtKB-UniRule"/>
</dbReference>
<dbReference type="SUPFAM" id="SSF54862">
    <property type="entry name" value="4Fe-4S ferredoxins"/>
    <property type="match status" value="1"/>
</dbReference>
<dbReference type="InterPro" id="IPR011898">
    <property type="entry name" value="PorD_KorD"/>
</dbReference>
<dbReference type="KEGG" id="fpl:Ferp_0893"/>
<evidence type="ECO:0000256" key="4">
    <source>
        <dbReference type="ARBA" id="ARBA00022485"/>
    </source>
</evidence>
<dbReference type="GO" id="GO:0009055">
    <property type="term" value="F:electron transfer activity"/>
    <property type="evidence" value="ECO:0007669"/>
    <property type="project" value="UniProtKB-UniRule"/>
</dbReference>
<dbReference type="GeneID" id="8778400"/>
<dbReference type="GO" id="GO:0016625">
    <property type="term" value="F:oxidoreductase activity, acting on the aldehyde or oxo group of donors, iron-sulfur protein as acceptor"/>
    <property type="evidence" value="ECO:0007669"/>
    <property type="project" value="InterPro"/>
</dbReference>
<evidence type="ECO:0000256" key="2">
    <source>
        <dbReference type="ARBA" id="ARBA00011595"/>
    </source>
</evidence>
<evidence type="ECO:0000313" key="12">
    <source>
        <dbReference type="EMBL" id="ADC65061.1"/>
    </source>
</evidence>
<evidence type="ECO:0000256" key="7">
    <source>
        <dbReference type="ARBA" id="ARBA00022982"/>
    </source>
</evidence>
<evidence type="ECO:0000256" key="6">
    <source>
        <dbReference type="ARBA" id="ARBA00022737"/>
    </source>
</evidence>
<evidence type="ECO:0000256" key="5">
    <source>
        <dbReference type="ARBA" id="ARBA00022723"/>
    </source>
</evidence>
<evidence type="ECO:0000313" key="13">
    <source>
        <dbReference type="Proteomes" id="UP000002613"/>
    </source>
</evidence>
<dbReference type="InterPro" id="IPR017900">
    <property type="entry name" value="4Fe4S_Fe_S_CS"/>
</dbReference>
<keyword evidence="8 10" id="KW-0408">Iron</keyword>
<dbReference type="PANTHER" id="PTHR43724">
    <property type="entry name" value="PYRUVATE SYNTHASE SUBUNIT PORD"/>
    <property type="match status" value="1"/>
</dbReference>
<evidence type="ECO:0000256" key="10">
    <source>
        <dbReference type="RuleBase" id="RU368020"/>
    </source>
</evidence>
<dbReference type="eggNOG" id="arCOG01605">
    <property type="taxonomic scope" value="Archaea"/>
</dbReference>
<dbReference type="GO" id="GO:0051539">
    <property type="term" value="F:4 iron, 4 sulfur cluster binding"/>
    <property type="evidence" value="ECO:0007669"/>
    <property type="project" value="UniProtKB-KW"/>
</dbReference>
<reference evidence="13" key="1">
    <citation type="submission" date="2010-02" db="EMBL/GenBank/DDBJ databases">
        <title>Complete sequence of Ferroglobus placidus DSM 10642.</title>
        <authorList>
            <consortium name="US DOE Joint Genome Institute"/>
            <person name="Lucas S."/>
            <person name="Copeland A."/>
            <person name="Lapidus A."/>
            <person name="Cheng J.-F."/>
            <person name="Bruce D."/>
            <person name="Goodwin L."/>
            <person name="Pitluck S."/>
            <person name="Saunders E."/>
            <person name="Brettin T."/>
            <person name="Detter J.C."/>
            <person name="Han C."/>
            <person name="Tapia R."/>
            <person name="Larimer F."/>
            <person name="Land M."/>
            <person name="Hauser L."/>
            <person name="Kyrpides N."/>
            <person name="Ivanova N."/>
            <person name="Holmes D."/>
            <person name="Lovley D."/>
            <person name="Kyrpides N."/>
            <person name="Anderson I.J."/>
            <person name="Woyke T."/>
        </authorList>
    </citation>
    <scope>NUCLEOTIDE SEQUENCE [LARGE SCALE GENOMIC DNA]</scope>
    <source>
        <strain evidence="13">DSM 10642 / AEDII12DO</strain>
    </source>
</reference>
<dbReference type="PROSITE" id="PS51379">
    <property type="entry name" value="4FE4S_FER_2"/>
    <property type="match status" value="2"/>
</dbReference>
<dbReference type="PANTHER" id="PTHR43724:SF1">
    <property type="entry name" value="PYRUVATE SYNTHASE SUBUNIT PORD"/>
    <property type="match status" value="1"/>
</dbReference>
<keyword evidence="6" id="KW-0677">Repeat</keyword>
<dbReference type="Pfam" id="PF14697">
    <property type="entry name" value="Fer4_21"/>
    <property type="match status" value="1"/>
</dbReference>
<dbReference type="NCBIfam" id="TIGR02179">
    <property type="entry name" value="PorD_KorD"/>
    <property type="match status" value="1"/>
</dbReference>
<proteinExistence type="predicted"/>
<keyword evidence="4" id="KW-0004">4Fe-4S</keyword>
<dbReference type="InterPro" id="IPR017896">
    <property type="entry name" value="4Fe4S_Fe-S-bd"/>
</dbReference>
<feature type="domain" description="4Fe-4S ferredoxin-type" evidence="11">
    <location>
        <begin position="60"/>
        <end position="89"/>
    </location>
</feature>
<keyword evidence="5 10" id="KW-0479">Metal-binding</keyword>
<evidence type="ECO:0000259" key="11">
    <source>
        <dbReference type="PROSITE" id="PS51379"/>
    </source>
</evidence>
<dbReference type="Gene3D" id="3.30.70.20">
    <property type="match status" value="1"/>
</dbReference>
<organism evidence="12 13">
    <name type="scientific">Ferroglobus placidus (strain DSM 10642 / AEDII12DO)</name>
    <dbReference type="NCBI Taxonomy" id="589924"/>
    <lineage>
        <taxon>Archaea</taxon>
        <taxon>Methanobacteriati</taxon>
        <taxon>Methanobacteriota</taxon>
        <taxon>Archaeoglobi</taxon>
        <taxon>Archaeoglobales</taxon>
        <taxon>Archaeoglobaceae</taxon>
        <taxon>Ferroglobus</taxon>
    </lineage>
</organism>
<dbReference type="AlphaFoldDB" id="D3RX48"/>
<dbReference type="PaxDb" id="589924-Ferp_0893"/>
<accession>D3RX48</accession>
<sequence>MERMKLYIGASNPPKTTQMKTGDWGTEWAFVDEEKCIGCGRCVKFCPEPCIELVEKDGNKVAKVDHDYCKGCGICASVCPVNAIRMETKEIYKVEVC</sequence>
<dbReference type="RefSeq" id="WP_012965404.1">
    <property type="nucleotide sequence ID" value="NC_013849.1"/>
</dbReference>
<dbReference type="EMBL" id="CP001899">
    <property type="protein sequence ID" value="ADC65061.1"/>
    <property type="molecule type" value="Genomic_DNA"/>
</dbReference>
<comment type="function">
    <text evidence="10">Ferredoxins are iron-sulfur proteins that transfer electrons in a wide variety of metabolic reactions.</text>
</comment>
<reference evidence="12 13" key="2">
    <citation type="journal article" date="2011" name="Stand. Genomic Sci.">
        <title>Complete genome sequence of Ferroglobus placidus AEDII12DO.</title>
        <authorList>
            <person name="Anderson I."/>
            <person name="Risso C."/>
            <person name="Holmes D."/>
            <person name="Lucas S."/>
            <person name="Copeland A."/>
            <person name="Lapidus A."/>
            <person name="Cheng J.F."/>
            <person name="Bruce D."/>
            <person name="Goodwin L."/>
            <person name="Pitluck S."/>
            <person name="Saunders E."/>
            <person name="Brettin T."/>
            <person name="Detter J.C."/>
            <person name="Han C."/>
            <person name="Tapia R."/>
            <person name="Larimer F."/>
            <person name="Land M."/>
            <person name="Hauser L."/>
            <person name="Woyke T."/>
            <person name="Lovley D."/>
            <person name="Kyrpides N."/>
            <person name="Ivanova N."/>
        </authorList>
    </citation>
    <scope>NUCLEOTIDE SEQUENCE [LARGE SCALE GENOMIC DNA]</scope>
    <source>
        <strain evidence="13">DSM 10642 / AEDII12DO</strain>
    </source>
</reference>
<keyword evidence="13" id="KW-1185">Reference proteome</keyword>
<dbReference type="InterPro" id="IPR001080">
    <property type="entry name" value="3Fe4S_ferredoxin"/>
</dbReference>
<comment type="subunit">
    <text evidence="2">Heterotetramer of one alpha, one beta, one delta and one gamma chain.</text>
</comment>
<dbReference type="PROSITE" id="PS00198">
    <property type="entry name" value="4FE4S_FER_1"/>
    <property type="match status" value="1"/>
</dbReference>
<protein>
    <recommendedName>
        <fullName evidence="10">Ferredoxin</fullName>
    </recommendedName>
</protein>
<gene>
    <name evidence="12" type="ordered locus">Ferp_0893</name>
</gene>
<comment type="cofactor">
    <cofactor evidence="1">
        <name>[4Fe-4S] cluster</name>
        <dbReference type="ChEBI" id="CHEBI:49883"/>
    </cofactor>
</comment>